<accession>A0A7R9MIG1</accession>
<name>A0A7R9MIG1_9ACAR</name>
<organism evidence="1">
    <name type="scientific">Oppiella nova</name>
    <dbReference type="NCBI Taxonomy" id="334625"/>
    <lineage>
        <taxon>Eukaryota</taxon>
        <taxon>Metazoa</taxon>
        <taxon>Ecdysozoa</taxon>
        <taxon>Arthropoda</taxon>
        <taxon>Chelicerata</taxon>
        <taxon>Arachnida</taxon>
        <taxon>Acari</taxon>
        <taxon>Acariformes</taxon>
        <taxon>Sarcoptiformes</taxon>
        <taxon>Oribatida</taxon>
        <taxon>Brachypylina</taxon>
        <taxon>Oppioidea</taxon>
        <taxon>Oppiidae</taxon>
        <taxon>Oppiella</taxon>
    </lineage>
</organism>
<dbReference type="EMBL" id="OC935036">
    <property type="protein sequence ID" value="CAD7660430.1"/>
    <property type="molecule type" value="Genomic_DNA"/>
</dbReference>
<dbReference type="EMBL" id="CAJPVJ010020211">
    <property type="protein sequence ID" value="CAG2177568.1"/>
    <property type="molecule type" value="Genomic_DNA"/>
</dbReference>
<dbReference type="OrthoDB" id="549243at2759"/>
<evidence type="ECO:0000313" key="1">
    <source>
        <dbReference type="EMBL" id="CAD7660430.1"/>
    </source>
</evidence>
<keyword evidence="2" id="KW-1185">Reference proteome</keyword>
<protein>
    <submittedName>
        <fullName evidence="1">Uncharacterized protein</fullName>
    </submittedName>
</protein>
<gene>
    <name evidence="1" type="ORF">ONB1V03_LOCUS16998</name>
</gene>
<reference evidence="1" key="1">
    <citation type="submission" date="2020-11" db="EMBL/GenBank/DDBJ databases">
        <authorList>
            <person name="Tran Van P."/>
        </authorList>
    </citation>
    <scope>NUCLEOTIDE SEQUENCE</scope>
</reference>
<proteinExistence type="predicted"/>
<sequence length="94" mass="10791">MTTGKGCIAYIQKGNPSPFPYMVSPIREREGKGRFKRKGMPTLTCNVTKDSLDRFGDDLCEYVLSFLSLEESAYHNCNHYVNYSYDSVVYRTTK</sequence>
<dbReference type="Proteomes" id="UP000728032">
    <property type="component" value="Unassembled WGS sequence"/>
</dbReference>
<dbReference type="AlphaFoldDB" id="A0A7R9MIG1"/>
<evidence type="ECO:0000313" key="2">
    <source>
        <dbReference type="Proteomes" id="UP000728032"/>
    </source>
</evidence>